<evidence type="ECO:0000256" key="3">
    <source>
        <dbReference type="ARBA" id="ARBA00022448"/>
    </source>
</evidence>
<keyword evidence="3 8" id="KW-0813">Transport</keyword>
<dbReference type="InterPro" id="IPR020846">
    <property type="entry name" value="MFS_dom"/>
</dbReference>
<dbReference type="NCBIfam" id="TIGR00879">
    <property type="entry name" value="SP"/>
    <property type="match status" value="1"/>
</dbReference>
<evidence type="ECO:0000256" key="6">
    <source>
        <dbReference type="ARBA" id="ARBA00023136"/>
    </source>
</evidence>
<keyword evidence="6 9" id="KW-0472">Membrane</keyword>
<feature type="transmembrane region" description="Helical" evidence="9">
    <location>
        <begin position="384"/>
        <end position="408"/>
    </location>
</feature>
<feature type="transmembrane region" description="Helical" evidence="9">
    <location>
        <begin position="158"/>
        <end position="181"/>
    </location>
</feature>
<dbReference type="GO" id="GO:0016020">
    <property type="term" value="C:membrane"/>
    <property type="evidence" value="ECO:0007669"/>
    <property type="project" value="UniProtKB-SubCell"/>
</dbReference>
<evidence type="ECO:0000256" key="7">
    <source>
        <dbReference type="ARBA" id="ARBA00049119"/>
    </source>
</evidence>
<feature type="transmembrane region" description="Helical" evidence="9">
    <location>
        <begin position="99"/>
        <end position="118"/>
    </location>
</feature>
<evidence type="ECO:0000259" key="10">
    <source>
        <dbReference type="PROSITE" id="PS50850"/>
    </source>
</evidence>
<evidence type="ECO:0000256" key="2">
    <source>
        <dbReference type="ARBA" id="ARBA00010992"/>
    </source>
</evidence>
<evidence type="ECO:0000256" key="4">
    <source>
        <dbReference type="ARBA" id="ARBA00022692"/>
    </source>
</evidence>
<evidence type="ECO:0000256" key="5">
    <source>
        <dbReference type="ARBA" id="ARBA00022989"/>
    </source>
</evidence>
<dbReference type="InterPro" id="IPR005828">
    <property type="entry name" value="MFS_sugar_transport-like"/>
</dbReference>
<evidence type="ECO:0000313" key="12">
    <source>
        <dbReference type="Proteomes" id="UP000812966"/>
    </source>
</evidence>
<feature type="transmembrane region" description="Helical" evidence="9">
    <location>
        <begin position="282"/>
        <end position="304"/>
    </location>
</feature>
<comment type="subcellular location">
    <subcellularLocation>
        <location evidence="1">Membrane</location>
        <topology evidence="1">Multi-pass membrane protein</topology>
    </subcellularLocation>
</comment>
<feature type="transmembrane region" description="Helical" evidence="9">
    <location>
        <begin position="316"/>
        <end position="337"/>
    </location>
</feature>
<comment type="similarity">
    <text evidence="2 8">Belongs to the major facilitator superfamily. Sugar transporter (TC 2.A.1.1) family.</text>
</comment>
<dbReference type="Proteomes" id="UP000812966">
    <property type="component" value="Unassembled WGS sequence"/>
</dbReference>
<dbReference type="GO" id="GO:0005351">
    <property type="term" value="F:carbohydrate:proton symporter activity"/>
    <property type="evidence" value="ECO:0007669"/>
    <property type="project" value="TreeGrafter"/>
</dbReference>
<reference evidence="11" key="1">
    <citation type="submission" date="2020-04" db="EMBL/GenBank/DDBJ databases">
        <title>Analysis of mating type loci in Filobasidium floriforme.</title>
        <authorList>
            <person name="Nowrousian M."/>
        </authorList>
    </citation>
    <scope>NUCLEOTIDE SEQUENCE</scope>
    <source>
        <strain evidence="11">CBS 6242</strain>
    </source>
</reference>
<dbReference type="InterPro" id="IPR050360">
    <property type="entry name" value="MFS_Sugar_Transporters"/>
</dbReference>
<dbReference type="Gene3D" id="1.20.1250.20">
    <property type="entry name" value="MFS general substrate transporter like domains"/>
    <property type="match status" value="1"/>
</dbReference>
<organism evidence="11 12">
    <name type="scientific">Filobasidium floriforme</name>
    <dbReference type="NCBI Taxonomy" id="5210"/>
    <lineage>
        <taxon>Eukaryota</taxon>
        <taxon>Fungi</taxon>
        <taxon>Dikarya</taxon>
        <taxon>Basidiomycota</taxon>
        <taxon>Agaricomycotina</taxon>
        <taxon>Tremellomycetes</taxon>
        <taxon>Filobasidiales</taxon>
        <taxon>Filobasidiaceae</taxon>
        <taxon>Filobasidium</taxon>
    </lineage>
</organism>
<protein>
    <recommendedName>
        <fullName evidence="10">Major facilitator superfamily (MFS) profile domain-containing protein</fullName>
    </recommendedName>
</protein>
<dbReference type="OrthoDB" id="6133115at2759"/>
<accession>A0A8K0NR80</accession>
<sequence length="522" mass="56724">MDVSKIPNNAHPKWWKDPGMRKLAGAMAMGYCATINSGYDGSLVGGLFALPRFLAMLAEDRDGPLESSIIGLVGASLLLGTFGSFLIGPLIADRYGRRVPILIGGTIVIAGAFMQTFVRGSAKFIGGRVVMGFGSGLQQVSGTTYVTEVAHPRFRAQATSLATTTYFVGSIIAAWFTFGTLNINGDWSFKLPVLMQAVPCSVQIILLLIFCHDDSPRWLVSRGRHEDAVRVLAKFHANGKEDDELVQYEFLEMKMAIEAEAAATAGTSYLSFFRTPGNRKRLYLLLCIGFSSQWVGNGVISYYLPQILSTIGITTASAQTGVNGGLSIWSWFAAIFGAMMSERLGRRTLWLASSCGCLACYVLITTCSALFAEKGANAAGRATIAFIYMFNGFYAIGFTAIGNGLYPLEILPYGLRTKGFAITGGTSLAAAFFNIYVNPIALEAIAWKYYFVFIVVLVATIANIWFFYPETAGRSLETIQELFDGPGAVTDLVNQELEVHPEALVHDKKGDADEEQLEYSKQ</sequence>
<feature type="transmembrane region" description="Helical" evidence="9">
    <location>
        <begin position="449"/>
        <end position="468"/>
    </location>
</feature>
<dbReference type="Pfam" id="PF00083">
    <property type="entry name" value="Sugar_tr"/>
    <property type="match status" value="1"/>
</dbReference>
<feature type="transmembrane region" description="Helical" evidence="9">
    <location>
        <begin position="69"/>
        <end position="92"/>
    </location>
</feature>
<comment type="caution">
    <text evidence="11">The sequence shown here is derived from an EMBL/GenBank/DDBJ whole genome shotgun (WGS) entry which is preliminary data.</text>
</comment>
<proteinExistence type="inferred from homology"/>
<comment type="catalytic activity">
    <reaction evidence="7">
        <text>myo-inositol(out) + H(+)(out) = myo-inositol(in) + H(+)(in)</text>
        <dbReference type="Rhea" id="RHEA:60364"/>
        <dbReference type="ChEBI" id="CHEBI:15378"/>
        <dbReference type="ChEBI" id="CHEBI:17268"/>
    </reaction>
</comment>
<dbReference type="PANTHER" id="PTHR48022:SF64">
    <property type="entry name" value="MAJOR FACILITATOR SUPERFAMILY (MFS) PROFILE DOMAIN-CONTAINING PROTEIN"/>
    <property type="match status" value="1"/>
</dbReference>
<dbReference type="PROSITE" id="PS00216">
    <property type="entry name" value="SUGAR_TRANSPORT_1"/>
    <property type="match status" value="1"/>
</dbReference>
<gene>
    <name evidence="11" type="ORF">FFLO_00032</name>
</gene>
<dbReference type="FunFam" id="1.20.1250.20:FF:000134">
    <property type="entry name" value="MFS sugar transporter protein"/>
    <property type="match status" value="1"/>
</dbReference>
<dbReference type="SUPFAM" id="SSF103473">
    <property type="entry name" value="MFS general substrate transporter"/>
    <property type="match status" value="1"/>
</dbReference>
<dbReference type="PANTHER" id="PTHR48022">
    <property type="entry name" value="PLASTIDIC GLUCOSE TRANSPORTER 4"/>
    <property type="match status" value="1"/>
</dbReference>
<dbReference type="PROSITE" id="PS00217">
    <property type="entry name" value="SUGAR_TRANSPORT_2"/>
    <property type="match status" value="1"/>
</dbReference>
<dbReference type="PROSITE" id="PS50850">
    <property type="entry name" value="MFS"/>
    <property type="match status" value="1"/>
</dbReference>
<dbReference type="EMBL" id="JABELV010000001">
    <property type="protein sequence ID" value="KAG7580061.1"/>
    <property type="molecule type" value="Genomic_DNA"/>
</dbReference>
<feature type="transmembrane region" description="Helical" evidence="9">
    <location>
        <begin position="349"/>
        <end position="372"/>
    </location>
</feature>
<evidence type="ECO:0000313" key="11">
    <source>
        <dbReference type="EMBL" id="KAG7580061.1"/>
    </source>
</evidence>
<evidence type="ECO:0000256" key="1">
    <source>
        <dbReference type="ARBA" id="ARBA00004141"/>
    </source>
</evidence>
<name>A0A8K0NR80_9TREE</name>
<dbReference type="InterPro" id="IPR005829">
    <property type="entry name" value="Sugar_transporter_CS"/>
</dbReference>
<keyword evidence="5 9" id="KW-1133">Transmembrane helix</keyword>
<keyword evidence="4 9" id="KW-0812">Transmembrane</keyword>
<evidence type="ECO:0000256" key="9">
    <source>
        <dbReference type="SAM" id="Phobius"/>
    </source>
</evidence>
<dbReference type="InterPro" id="IPR036259">
    <property type="entry name" value="MFS_trans_sf"/>
</dbReference>
<evidence type="ECO:0000256" key="8">
    <source>
        <dbReference type="RuleBase" id="RU003346"/>
    </source>
</evidence>
<keyword evidence="12" id="KW-1185">Reference proteome</keyword>
<feature type="transmembrane region" description="Helical" evidence="9">
    <location>
        <begin position="420"/>
        <end position="437"/>
    </location>
</feature>
<dbReference type="InterPro" id="IPR003663">
    <property type="entry name" value="Sugar/inositol_transpt"/>
</dbReference>
<dbReference type="AlphaFoldDB" id="A0A8K0NR80"/>
<feature type="domain" description="Major facilitator superfamily (MFS) profile" evidence="10">
    <location>
        <begin position="26"/>
        <end position="472"/>
    </location>
</feature>
<feature type="transmembrane region" description="Helical" evidence="9">
    <location>
        <begin position="23"/>
        <end position="49"/>
    </location>
</feature>